<sequence length="57" mass="6113">MTALTGKMMTSLSPSRTWERGSGAGGERVGAIRAVRDVVWGGLDDCVQTRWEEDDGG</sequence>
<dbReference type="Proteomes" id="UP000054166">
    <property type="component" value="Unassembled WGS sequence"/>
</dbReference>
<evidence type="ECO:0000256" key="1">
    <source>
        <dbReference type="SAM" id="MobiDB-lite"/>
    </source>
</evidence>
<evidence type="ECO:0000313" key="2">
    <source>
        <dbReference type="EMBL" id="KIM90471.1"/>
    </source>
</evidence>
<reference evidence="2 3" key="1">
    <citation type="submission" date="2014-04" db="EMBL/GenBank/DDBJ databases">
        <authorList>
            <consortium name="DOE Joint Genome Institute"/>
            <person name="Kuo A."/>
            <person name="Tarkka M."/>
            <person name="Buscot F."/>
            <person name="Kohler A."/>
            <person name="Nagy L.G."/>
            <person name="Floudas D."/>
            <person name="Copeland A."/>
            <person name="Barry K.W."/>
            <person name="Cichocki N."/>
            <person name="Veneault-Fourrey C."/>
            <person name="LaButti K."/>
            <person name="Lindquist E.A."/>
            <person name="Lipzen A."/>
            <person name="Lundell T."/>
            <person name="Morin E."/>
            <person name="Murat C."/>
            <person name="Sun H."/>
            <person name="Tunlid A."/>
            <person name="Henrissat B."/>
            <person name="Grigoriev I.V."/>
            <person name="Hibbett D.S."/>
            <person name="Martin F."/>
            <person name="Nordberg H.P."/>
            <person name="Cantor M.N."/>
            <person name="Hua S.X."/>
        </authorList>
    </citation>
    <scope>NUCLEOTIDE SEQUENCE [LARGE SCALE GENOMIC DNA]</scope>
    <source>
        <strain evidence="2 3">F 1598</strain>
    </source>
</reference>
<dbReference type="InParanoid" id="A0A0C3GIK0"/>
<dbReference type="EMBL" id="KN832973">
    <property type="protein sequence ID" value="KIM90471.1"/>
    <property type="molecule type" value="Genomic_DNA"/>
</dbReference>
<reference evidence="3" key="2">
    <citation type="submission" date="2015-01" db="EMBL/GenBank/DDBJ databases">
        <title>Evolutionary Origins and Diversification of the Mycorrhizal Mutualists.</title>
        <authorList>
            <consortium name="DOE Joint Genome Institute"/>
            <consortium name="Mycorrhizal Genomics Consortium"/>
            <person name="Kohler A."/>
            <person name="Kuo A."/>
            <person name="Nagy L.G."/>
            <person name="Floudas D."/>
            <person name="Copeland A."/>
            <person name="Barry K.W."/>
            <person name="Cichocki N."/>
            <person name="Veneault-Fourrey C."/>
            <person name="LaButti K."/>
            <person name="Lindquist E.A."/>
            <person name="Lipzen A."/>
            <person name="Lundell T."/>
            <person name="Morin E."/>
            <person name="Murat C."/>
            <person name="Riley R."/>
            <person name="Ohm R."/>
            <person name="Sun H."/>
            <person name="Tunlid A."/>
            <person name="Henrissat B."/>
            <person name="Grigoriev I.V."/>
            <person name="Hibbett D.S."/>
            <person name="Martin F."/>
        </authorList>
    </citation>
    <scope>NUCLEOTIDE SEQUENCE [LARGE SCALE GENOMIC DNA]</scope>
    <source>
        <strain evidence="3">F 1598</strain>
    </source>
</reference>
<keyword evidence="3" id="KW-1185">Reference proteome</keyword>
<feature type="region of interest" description="Disordered" evidence="1">
    <location>
        <begin position="1"/>
        <end position="27"/>
    </location>
</feature>
<accession>A0A0C3GIK0</accession>
<dbReference type="AlphaFoldDB" id="A0A0C3GIK0"/>
<organism evidence="2 3">
    <name type="scientific">Piloderma croceum (strain F 1598)</name>
    <dbReference type="NCBI Taxonomy" id="765440"/>
    <lineage>
        <taxon>Eukaryota</taxon>
        <taxon>Fungi</taxon>
        <taxon>Dikarya</taxon>
        <taxon>Basidiomycota</taxon>
        <taxon>Agaricomycotina</taxon>
        <taxon>Agaricomycetes</taxon>
        <taxon>Agaricomycetidae</taxon>
        <taxon>Atheliales</taxon>
        <taxon>Atheliaceae</taxon>
        <taxon>Piloderma</taxon>
    </lineage>
</organism>
<proteinExistence type="predicted"/>
<dbReference type="HOGENOM" id="CLU_2997214_0_0_1"/>
<protein>
    <submittedName>
        <fullName evidence="2">Uncharacterized protein</fullName>
    </submittedName>
</protein>
<name>A0A0C3GIK0_PILCF</name>
<evidence type="ECO:0000313" key="3">
    <source>
        <dbReference type="Proteomes" id="UP000054166"/>
    </source>
</evidence>
<gene>
    <name evidence="2" type="ORF">PILCRDRAFT_1762</name>
</gene>